<dbReference type="Proteomes" id="UP000663831">
    <property type="component" value="Unassembled WGS sequence"/>
</dbReference>
<accession>A0A8H3B688</accession>
<dbReference type="Pfam" id="PF20263">
    <property type="entry name" value="LYRM2-like"/>
    <property type="match status" value="1"/>
</dbReference>
<dbReference type="EMBL" id="CAJMWV010001877">
    <property type="protein sequence ID" value="CAE6448336.1"/>
    <property type="molecule type" value="Genomic_DNA"/>
</dbReference>
<feature type="region of interest" description="Disordered" evidence="1">
    <location>
        <begin position="191"/>
        <end position="216"/>
    </location>
</feature>
<evidence type="ECO:0000259" key="2">
    <source>
        <dbReference type="Pfam" id="PF20263"/>
    </source>
</evidence>
<feature type="domain" description="LYR motif-containing protein Cup1-like N-terminal" evidence="2">
    <location>
        <begin position="12"/>
        <end position="96"/>
    </location>
</feature>
<proteinExistence type="predicted"/>
<dbReference type="InterPro" id="IPR046896">
    <property type="entry name" value="Cup1-like_N"/>
</dbReference>
<dbReference type="CDD" id="cd20273">
    <property type="entry name" value="Complex1_LYR_unchar"/>
    <property type="match status" value="1"/>
</dbReference>
<reference evidence="3" key="1">
    <citation type="submission" date="2021-01" db="EMBL/GenBank/DDBJ databases">
        <authorList>
            <person name="Kaushik A."/>
        </authorList>
    </citation>
    <scope>NUCLEOTIDE SEQUENCE</scope>
    <source>
        <strain evidence="3">AG3-1AP</strain>
    </source>
</reference>
<gene>
    <name evidence="3" type="ORF">RDB_LOCUS63145</name>
</gene>
<feature type="region of interest" description="Disordered" evidence="1">
    <location>
        <begin position="364"/>
        <end position="383"/>
    </location>
</feature>
<evidence type="ECO:0000256" key="1">
    <source>
        <dbReference type="SAM" id="MobiDB-lite"/>
    </source>
</evidence>
<comment type="caution">
    <text evidence="3">The sequence shown here is derived from an EMBL/GenBank/DDBJ whole genome shotgun (WGS) entry which is preliminary data.</text>
</comment>
<evidence type="ECO:0000313" key="3">
    <source>
        <dbReference type="EMBL" id="CAE6448336.1"/>
    </source>
</evidence>
<name>A0A8H3B688_9AGAM</name>
<sequence length="383" mass="43297">MGSTSRSQVLSLYRSLLREAHKLPDPLVKFTYSTYIRDRFRKNARISEESLLYQKIKTAKQKLRQLEAANSGDKTAVARALRFAYGVTGPVRHQNLLTYKRTGDSPGTADTRPPPFPPALKALLASPLARMKPGSKNQPDEPVALSLALDKRGWLGKLPERRERNLWWNWWREEPAKTLVPTEIEVIEPNLNTPSTSSLESTNLVENSDDQSAKTSTPLRLRQLGLPVVSTQDSGLLRRAEEYSRSHVIPKDPRRYTKRTVGSLDQILEATMTVPPQSRFMRRRYRELLSKMPILSFKPTSSSQVPHIGISGSTSHDQNPRLVSSVPSGKFSVSMSPHAATLGPRSRTTYSIMTQEDRQWIERAREFKQTSVPKSGESRLSKR</sequence>
<dbReference type="AlphaFoldDB" id="A0A8H3B688"/>
<feature type="compositionally biased region" description="Polar residues" evidence="1">
    <location>
        <begin position="191"/>
        <end position="206"/>
    </location>
</feature>
<protein>
    <recommendedName>
        <fullName evidence="2">LYR motif-containing protein Cup1-like N-terminal domain-containing protein</fullName>
    </recommendedName>
</protein>
<evidence type="ECO:0000313" key="4">
    <source>
        <dbReference type="Proteomes" id="UP000663831"/>
    </source>
</evidence>
<organism evidence="3 4">
    <name type="scientific">Rhizoctonia solani</name>
    <dbReference type="NCBI Taxonomy" id="456999"/>
    <lineage>
        <taxon>Eukaryota</taxon>
        <taxon>Fungi</taxon>
        <taxon>Dikarya</taxon>
        <taxon>Basidiomycota</taxon>
        <taxon>Agaricomycotina</taxon>
        <taxon>Agaricomycetes</taxon>
        <taxon>Cantharellales</taxon>
        <taxon>Ceratobasidiaceae</taxon>
        <taxon>Rhizoctonia</taxon>
    </lineage>
</organism>